<dbReference type="GO" id="GO:0051536">
    <property type="term" value="F:iron-sulfur cluster binding"/>
    <property type="evidence" value="ECO:0007669"/>
    <property type="project" value="UniProtKB-KW"/>
</dbReference>
<dbReference type="RefSeq" id="WP_072992278.1">
    <property type="nucleotide sequence ID" value="NZ_FQZB01000019.1"/>
</dbReference>
<dbReference type="Proteomes" id="UP000184310">
    <property type="component" value="Unassembled WGS sequence"/>
</dbReference>
<dbReference type="OrthoDB" id="9808002at2"/>
<dbReference type="InterPro" id="IPR018247">
    <property type="entry name" value="EF_Hand_1_Ca_BS"/>
</dbReference>
<comment type="cofactor">
    <cofactor evidence="1 7">
        <name>pyridoxal 5'-phosphate</name>
        <dbReference type="ChEBI" id="CHEBI:597326"/>
    </cofactor>
</comment>
<keyword evidence="5" id="KW-0408">Iron</keyword>
<dbReference type="InterPro" id="IPR015424">
    <property type="entry name" value="PyrdxlP-dep_Trfase"/>
</dbReference>
<evidence type="ECO:0000256" key="1">
    <source>
        <dbReference type="ARBA" id="ARBA00001933"/>
    </source>
</evidence>
<dbReference type="InterPro" id="IPR002048">
    <property type="entry name" value="EF_hand_dom"/>
</dbReference>
<evidence type="ECO:0000256" key="7">
    <source>
        <dbReference type="RuleBase" id="RU004504"/>
    </source>
</evidence>
<evidence type="ECO:0000259" key="8">
    <source>
        <dbReference type="PROSITE" id="PS50222"/>
    </source>
</evidence>
<evidence type="ECO:0000256" key="6">
    <source>
        <dbReference type="ARBA" id="ARBA00023014"/>
    </source>
</evidence>
<dbReference type="SUPFAM" id="SSF53383">
    <property type="entry name" value="PLP-dependent transferases"/>
    <property type="match status" value="1"/>
</dbReference>
<dbReference type="PIRSF" id="PIRSF005572">
    <property type="entry name" value="NifS"/>
    <property type="match status" value="1"/>
</dbReference>
<organism evidence="9 10">
    <name type="scientific">Clostridium cavendishii DSM 21758</name>
    <dbReference type="NCBI Taxonomy" id="1121302"/>
    <lineage>
        <taxon>Bacteria</taxon>
        <taxon>Bacillati</taxon>
        <taxon>Bacillota</taxon>
        <taxon>Clostridia</taxon>
        <taxon>Eubacteriales</taxon>
        <taxon>Clostridiaceae</taxon>
        <taxon>Clostridium</taxon>
    </lineage>
</organism>
<dbReference type="PANTHER" id="PTHR11601">
    <property type="entry name" value="CYSTEINE DESULFURYLASE FAMILY MEMBER"/>
    <property type="match status" value="1"/>
</dbReference>
<dbReference type="InterPro" id="IPR015421">
    <property type="entry name" value="PyrdxlP-dep_Trfase_major"/>
</dbReference>
<dbReference type="InterPro" id="IPR016454">
    <property type="entry name" value="Cysteine_dSase"/>
</dbReference>
<evidence type="ECO:0000256" key="5">
    <source>
        <dbReference type="ARBA" id="ARBA00023004"/>
    </source>
</evidence>
<dbReference type="PANTHER" id="PTHR11601:SF50">
    <property type="entry name" value="CYSTEINE DESULFURASE ISCS 2-RELATED"/>
    <property type="match status" value="1"/>
</dbReference>
<dbReference type="Pfam" id="PF00266">
    <property type="entry name" value="Aminotran_5"/>
    <property type="match status" value="1"/>
</dbReference>
<keyword evidence="4" id="KW-0663">Pyridoxal phosphate</keyword>
<dbReference type="PROSITE" id="PS00595">
    <property type="entry name" value="AA_TRANSFER_CLASS_5"/>
    <property type="match status" value="1"/>
</dbReference>
<evidence type="ECO:0000313" key="10">
    <source>
        <dbReference type="Proteomes" id="UP000184310"/>
    </source>
</evidence>
<evidence type="ECO:0000256" key="3">
    <source>
        <dbReference type="ARBA" id="ARBA00022723"/>
    </source>
</evidence>
<sequence length="381" mass="42672">MEIYFDNSATTKPLAEVIEVVANSMNEYYANPSSLHTLGLKCHKKLLQSRELFASTINATKDEIFFTSGGSESNNMIIRGSVKPGNHIITTRFEHPSVLNTYRELEKQGIRVSYLDVDKDGIIDIEELEELIVKDTVLISIMHVNNEIGSIQDLEKIGKLIKIKSNRAKFHVDGVQSYGKFKIDVKKCNIDFFTVSAHKIHGPKGIGVCYVRKGLSFNPLIIGGGQESGLRSGTENLPAILGMIRASELINSRIKENYGKVVELKRYFIEKLNNIEDIKINSPLDDKHSSFILNVSFLGVRSEVLLHLLEENGIFVSTGSACSSKIFSNKGSHVLNAIGLKEKEIEGAIRFSFSSFNTLEEVDYVINELQNSLKFLRRLKK</sequence>
<dbReference type="InterPro" id="IPR020578">
    <property type="entry name" value="Aminotrans_V_PyrdxlP_BS"/>
</dbReference>
<dbReference type="InterPro" id="IPR000192">
    <property type="entry name" value="Aminotrans_V_dom"/>
</dbReference>
<accession>A0A1M6T750</accession>
<dbReference type="Gene3D" id="3.90.1150.10">
    <property type="entry name" value="Aspartate Aminotransferase, domain 1"/>
    <property type="match status" value="1"/>
</dbReference>
<dbReference type="InterPro" id="IPR015422">
    <property type="entry name" value="PyrdxlP-dep_Trfase_small"/>
</dbReference>
<dbReference type="GO" id="GO:0003824">
    <property type="term" value="F:catalytic activity"/>
    <property type="evidence" value="ECO:0007669"/>
    <property type="project" value="UniProtKB-ARBA"/>
</dbReference>
<keyword evidence="10" id="KW-1185">Reference proteome</keyword>
<keyword evidence="6" id="KW-0411">Iron-sulfur</keyword>
<feature type="domain" description="EF-hand" evidence="8">
    <location>
        <begin position="115"/>
        <end position="138"/>
    </location>
</feature>
<dbReference type="GO" id="GO:0005509">
    <property type="term" value="F:calcium ion binding"/>
    <property type="evidence" value="ECO:0007669"/>
    <property type="project" value="InterPro"/>
</dbReference>
<name>A0A1M6T750_9CLOT</name>
<dbReference type="PROSITE" id="PS50222">
    <property type="entry name" value="EF_HAND_2"/>
    <property type="match status" value="1"/>
</dbReference>
<dbReference type="PROSITE" id="PS00018">
    <property type="entry name" value="EF_HAND_1"/>
    <property type="match status" value="1"/>
</dbReference>
<proteinExistence type="inferred from homology"/>
<comment type="similarity">
    <text evidence="2">Belongs to the class-V pyridoxal-phosphate-dependent aminotransferase family. NifS/IscS subfamily.</text>
</comment>
<keyword evidence="3" id="KW-0479">Metal-binding</keyword>
<evidence type="ECO:0000313" key="9">
    <source>
        <dbReference type="EMBL" id="SHK52821.1"/>
    </source>
</evidence>
<reference evidence="9 10" key="1">
    <citation type="submission" date="2016-11" db="EMBL/GenBank/DDBJ databases">
        <authorList>
            <person name="Jaros S."/>
            <person name="Januszkiewicz K."/>
            <person name="Wedrychowicz H."/>
        </authorList>
    </citation>
    <scope>NUCLEOTIDE SEQUENCE [LARGE SCALE GENOMIC DNA]</scope>
    <source>
        <strain evidence="9 10">DSM 21758</strain>
    </source>
</reference>
<evidence type="ECO:0000256" key="2">
    <source>
        <dbReference type="ARBA" id="ARBA00006490"/>
    </source>
</evidence>
<dbReference type="Gene3D" id="3.40.640.10">
    <property type="entry name" value="Type I PLP-dependent aspartate aminotransferase-like (Major domain)"/>
    <property type="match status" value="1"/>
</dbReference>
<protein>
    <submittedName>
        <fullName evidence="9">Cysteine desulfurase</fullName>
    </submittedName>
</protein>
<gene>
    <name evidence="9" type="ORF">SAMN02745163_03973</name>
</gene>
<dbReference type="EMBL" id="FQZB01000019">
    <property type="protein sequence ID" value="SHK52821.1"/>
    <property type="molecule type" value="Genomic_DNA"/>
</dbReference>
<evidence type="ECO:0000256" key="4">
    <source>
        <dbReference type="ARBA" id="ARBA00022898"/>
    </source>
</evidence>
<dbReference type="STRING" id="1121302.SAMN02745163_03973"/>
<dbReference type="AlphaFoldDB" id="A0A1M6T750"/>